<dbReference type="PROSITE" id="PS00901">
    <property type="entry name" value="CYS_SYNTHASE"/>
    <property type="match status" value="1"/>
</dbReference>
<evidence type="ECO:0000256" key="7">
    <source>
        <dbReference type="ARBA" id="ARBA00022679"/>
    </source>
</evidence>
<evidence type="ECO:0000256" key="5">
    <source>
        <dbReference type="ARBA" id="ARBA00019371"/>
    </source>
</evidence>
<evidence type="ECO:0000256" key="2">
    <source>
        <dbReference type="ARBA" id="ARBA00004962"/>
    </source>
</evidence>
<dbReference type="Pfam" id="PF00291">
    <property type="entry name" value="PALP"/>
    <property type="match status" value="1"/>
</dbReference>
<dbReference type="GO" id="GO:0006535">
    <property type="term" value="P:cysteine biosynthetic process from serine"/>
    <property type="evidence" value="ECO:0007669"/>
    <property type="project" value="UniProtKB-UniRule"/>
</dbReference>
<dbReference type="Proteomes" id="UP000190080">
    <property type="component" value="Unassembled WGS sequence"/>
</dbReference>
<dbReference type="InterPro" id="IPR050214">
    <property type="entry name" value="Cys_Synth/Cystath_Beta-Synth"/>
</dbReference>
<evidence type="ECO:0000259" key="14">
    <source>
        <dbReference type="Pfam" id="PF00291"/>
    </source>
</evidence>
<comment type="caution">
    <text evidence="15">The sequence shown here is derived from an EMBL/GenBank/DDBJ whole genome shotgun (WGS) entry which is preliminary data.</text>
</comment>
<evidence type="ECO:0000256" key="9">
    <source>
        <dbReference type="ARBA" id="ARBA00023192"/>
    </source>
</evidence>
<dbReference type="EC" id="2.5.1.47" evidence="4 13"/>
<dbReference type="SUPFAM" id="SSF53686">
    <property type="entry name" value="Tryptophan synthase beta subunit-like PLP-dependent enzymes"/>
    <property type="match status" value="1"/>
</dbReference>
<sequence length="303" mass="32608">MNYINDLRELIGNTPILKLQSFGTKEGVNIFAKLENFNPGGSVKDRIGVAMLEDAEKKGLLKPGFTIVEATAGNTGIGIVFAALKKGYRVIFTVPEKFSIEKQIIMRALGAEIINTPLELGMEGAIKKANELLETIENSISLAQFKNPVNPAIHYSTTGREIYEQLDGDIDYFVAGAGSGGTFTGIARYLKEKKPSVKAIIADPIGSTIGGGEAGCYKIEGIGNDFIPDTLDIELADDFIKVNDDEALAYVKELARYEGLLVGSSSGAALAAAIKLANSIDKGNIVIVFPDRGDRYFSKNLYE</sequence>
<keyword evidence="9 13" id="KW-0198">Cysteine biosynthesis</keyword>
<dbReference type="EMBL" id="MZGV01000017">
    <property type="protein sequence ID" value="OPJ62136.1"/>
    <property type="molecule type" value="Genomic_DNA"/>
</dbReference>
<evidence type="ECO:0000256" key="1">
    <source>
        <dbReference type="ARBA" id="ARBA00001933"/>
    </source>
</evidence>
<dbReference type="AlphaFoldDB" id="A0A1V4IQD0"/>
<dbReference type="OrthoDB" id="9808024at2"/>
<keyword evidence="8 11" id="KW-0663">Pyridoxal phosphate</keyword>
<gene>
    <name evidence="15" type="primary">mccA</name>
    <name evidence="15" type="ORF">CLORY_19590</name>
</gene>
<feature type="binding site" evidence="11">
    <location>
        <position position="265"/>
    </location>
    <ligand>
        <name>pyridoxal 5'-phosphate</name>
        <dbReference type="ChEBI" id="CHEBI:597326"/>
    </ligand>
</feature>
<feature type="domain" description="Tryptophan synthase beta chain-like PALP" evidence="14">
    <location>
        <begin position="8"/>
        <end position="291"/>
    </location>
</feature>
<dbReference type="PANTHER" id="PTHR10314">
    <property type="entry name" value="CYSTATHIONINE BETA-SYNTHASE"/>
    <property type="match status" value="1"/>
</dbReference>
<dbReference type="InterPro" id="IPR005859">
    <property type="entry name" value="CysK"/>
</dbReference>
<evidence type="ECO:0000256" key="10">
    <source>
        <dbReference type="ARBA" id="ARBA00047931"/>
    </source>
</evidence>
<evidence type="ECO:0000256" key="12">
    <source>
        <dbReference type="PIRSR" id="PIRSR605856-51"/>
    </source>
</evidence>
<comment type="pathway">
    <text evidence="2">Amino-acid biosynthesis; L-cysteine biosynthesis; L-cysteine from L-serine: step 2/2.</text>
</comment>
<evidence type="ECO:0000256" key="3">
    <source>
        <dbReference type="ARBA" id="ARBA00007103"/>
    </source>
</evidence>
<evidence type="ECO:0000256" key="4">
    <source>
        <dbReference type="ARBA" id="ARBA00012681"/>
    </source>
</evidence>
<dbReference type="InterPro" id="IPR036052">
    <property type="entry name" value="TrpB-like_PALP_sf"/>
</dbReference>
<keyword evidence="6 13" id="KW-0028">Amino-acid biosynthesis</keyword>
<evidence type="ECO:0000256" key="11">
    <source>
        <dbReference type="PIRSR" id="PIRSR605856-50"/>
    </source>
</evidence>
<dbReference type="STRING" id="1450648.CLORY_19590"/>
<dbReference type="Gene3D" id="3.40.50.1100">
    <property type="match status" value="2"/>
</dbReference>
<feature type="modified residue" description="N6-(pyridoxal phosphate)lysine" evidence="12">
    <location>
        <position position="44"/>
    </location>
</feature>
<protein>
    <recommendedName>
        <fullName evidence="5 13">Cysteine synthase</fullName>
        <ecNumber evidence="4 13">2.5.1.47</ecNumber>
    </recommendedName>
</protein>
<reference evidence="15 16" key="1">
    <citation type="submission" date="2017-03" db="EMBL/GenBank/DDBJ databases">
        <title>Genome sequence of Clostridium oryzae DSM 28571.</title>
        <authorList>
            <person name="Poehlein A."/>
            <person name="Daniel R."/>
        </authorList>
    </citation>
    <scope>NUCLEOTIDE SEQUENCE [LARGE SCALE GENOMIC DNA]</scope>
    <source>
        <strain evidence="15 16">DSM 28571</strain>
    </source>
</reference>
<dbReference type="GO" id="GO:0016829">
    <property type="term" value="F:lyase activity"/>
    <property type="evidence" value="ECO:0007669"/>
    <property type="project" value="UniProtKB-KW"/>
</dbReference>
<evidence type="ECO:0000256" key="6">
    <source>
        <dbReference type="ARBA" id="ARBA00022605"/>
    </source>
</evidence>
<comment type="similarity">
    <text evidence="3 13">Belongs to the cysteine synthase/cystathionine beta-synthase family.</text>
</comment>
<dbReference type="UniPathway" id="UPA00136">
    <property type="reaction ID" value="UER00200"/>
</dbReference>
<accession>A0A1V4IQD0</accession>
<dbReference type="NCBIfam" id="TIGR01136">
    <property type="entry name" value="cysKM"/>
    <property type="match status" value="1"/>
</dbReference>
<dbReference type="GO" id="GO:0004124">
    <property type="term" value="F:cysteine synthase activity"/>
    <property type="evidence" value="ECO:0007669"/>
    <property type="project" value="UniProtKB-UniRule"/>
</dbReference>
<feature type="binding site" evidence="11">
    <location>
        <begin position="178"/>
        <end position="182"/>
    </location>
    <ligand>
        <name>pyridoxal 5'-phosphate</name>
        <dbReference type="ChEBI" id="CHEBI:597326"/>
    </ligand>
</feature>
<dbReference type="InterPro" id="IPR001926">
    <property type="entry name" value="TrpB-like_PALP"/>
</dbReference>
<keyword evidence="7 13" id="KW-0808">Transferase</keyword>
<dbReference type="InterPro" id="IPR005856">
    <property type="entry name" value="Cys_synth"/>
</dbReference>
<proteinExistence type="inferred from homology"/>
<name>A0A1V4IQD0_9CLOT</name>
<dbReference type="FunFam" id="3.40.50.1100:FF:000003">
    <property type="entry name" value="Cystathionine beta-synthase"/>
    <property type="match status" value="1"/>
</dbReference>
<keyword evidence="16" id="KW-1185">Reference proteome</keyword>
<comment type="catalytic activity">
    <reaction evidence="10 13">
        <text>O-acetyl-L-serine + hydrogen sulfide = L-cysteine + acetate</text>
        <dbReference type="Rhea" id="RHEA:14829"/>
        <dbReference type="ChEBI" id="CHEBI:29919"/>
        <dbReference type="ChEBI" id="CHEBI:30089"/>
        <dbReference type="ChEBI" id="CHEBI:35235"/>
        <dbReference type="ChEBI" id="CHEBI:58340"/>
        <dbReference type="EC" id="2.5.1.47"/>
    </reaction>
</comment>
<dbReference type="InterPro" id="IPR001216">
    <property type="entry name" value="P-phosphate_BS"/>
</dbReference>
<dbReference type="CDD" id="cd01561">
    <property type="entry name" value="CBS_like"/>
    <property type="match status" value="1"/>
</dbReference>
<dbReference type="NCBIfam" id="TIGR01139">
    <property type="entry name" value="cysK"/>
    <property type="match status" value="1"/>
</dbReference>
<evidence type="ECO:0000256" key="13">
    <source>
        <dbReference type="RuleBase" id="RU003985"/>
    </source>
</evidence>
<keyword evidence="15" id="KW-0456">Lyase</keyword>
<comment type="cofactor">
    <cofactor evidence="1 11 13">
        <name>pyridoxal 5'-phosphate</name>
        <dbReference type="ChEBI" id="CHEBI:597326"/>
    </cofactor>
</comment>
<evidence type="ECO:0000256" key="8">
    <source>
        <dbReference type="ARBA" id="ARBA00022898"/>
    </source>
</evidence>
<dbReference type="RefSeq" id="WP_079423761.1">
    <property type="nucleotide sequence ID" value="NZ_MZGV01000017.1"/>
</dbReference>
<organism evidence="15 16">
    <name type="scientific">Clostridium oryzae</name>
    <dbReference type="NCBI Taxonomy" id="1450648"/>
    <lineage>
        <taxon>Bacteria</taxon>
        <taxon>Bacillati</taxon>
        <taxon>Bacillota</taxon>
        <taxon>Clostridia</taxon>
        <taxon>Eubacteriales</taxon>
        <taxon>Clostridiaceae</taxon>
        <taxon>Clostridium</taxon>
    </lineage>
</organism>
<feature type="binding site" evidence="11">
    <location>
        <position position="74"/>
    </location>
    <ligand>
        <name>pyridoxal 5'-phosphate</name>
        <dbReference type="ChEBI" id="CHEBI:597326"/>
    </ligand>
</feature>
<evidence type="ECO:0000313" key="16">
    <source>
        <dbReference type="Proteomes" id="UP000190080"/>
    </source>
</evidence>
<dbReference type="FunFam" id="3.40.50.1100:FF:000118">
    <property type="entry name" value="Related to CYS4-cystathionine beta-synthase"/>
    <property type="match status" value="1"/>
</dbReference>
<evidence type="ECO:0000313" key="15">
    <source>
        <dbReference type="EMBL" id="OPJ62136.1"/>
    </source>
</evidence>